<evidence type="ECO:0000313" key="3">
    <source>
        <dbReference type="Proteomes" id="UP000192727"/>
    </source>
</evidence>
<proteinExistence type="predicted"/>
<feature type="coiled-coil region" evidence="1">
    <location>
        <begin position="20"/>
        <end position="47"/>
    </location>
</feature>
<dbReference type="EMBL" id="CP020557">
    <property type="protein sequence ID" value="ARF68799.1"/>
    <property type="molecule type" value="Genomic_DNA"/>
</dbReference>
<sequence length="80" mass="9500">MLLYQMIRMLEDKTALDIAIREQNGDGDALMREKARLEEQIRKQASRWQSEFADSDLGRRMVCLRYLNLILILRSDSSFY</sequence>
<evidence type="ECO:0000256" key="1">
    <source>
        <dbReference type="SAM" id="Coils"/>
    </source>
</evidence>
<keyword evidence="1" id="KW-0175">Coiled coil</keyword>
<organism evidence="2 3">
    <name type="scientific">Paenibacillus larvae subsp. pulvifaciens</name>
    <dbReference type="NCBI Taxonomy" id="1477"/>
    <lineage>
        <taxon>Bacteria</taxon>
        <taxon>Bacillati</taxon>
        <taxon>Bacillota</taxon>
        <taxon>Bacilli</taxon>
        <taxon>Bacillales</taxon>
        <taxon>Paenibacillaceae</taxon>
        <taxon>Paenibacillus</taxon>
    </lineage>
</organism>
<reference evidence="2 3" key="1">
    <citation type="submission" date="2017-03" db="EMBL/GenBank/DDBJ databases">
        <title>Paenibacillus larvae genome sequencing.</title>
        <authorList>
            <person name="Dingman D.W."/>
        </authorList>
    </citation>
    <scope>NUCLEOTIDE SEQUENCE [LARGE SCALE GENOMIC DNA]</scope>
    <source>
        <strain evidence="2 3">SAG 10367</strain>
    </source>
</reference>
<dbReference type="Proteomes" id="UP000192727">
    <property type="component" value="Chromosome"/>
</dbReference>
<accession>A0A1V0UU68</accession>
<dbReference type="AlphaFoldDB" id="A0A1V0UU68"/>
<name>A0A1V0UU68_9BACL</name>
<evidence type="ECO:0000313" key="2">
    <source>
        <dbReference type="EMBL" id="ARF68799.1"/>
    </source>
</evidence>
<gene>
    <name evidence="2" type="ORF">B7C51_14880</name>
</gene>
<protein>
    <submittedName>
        <fullName evidence="2">Uncharacterized protein</fullName>
    </submittedName>
</protein>
<dbReference type="RefSeq" id="WP_083040502.1">
    <property type="nucleotide sequence ID" value="NZ_CP020557.1"/>
</dbReference>